<protein>
    <submittedName>
        <fullName evidence="2">Uncharacterized protein</fullName>
    </submittedName>
</protein>
<proteinExistence type="predicted"/>
<evidence type="ECO:0000256" key="1">
    <source>
        <dbReference type="SAM" id="MobiDB-lite"/>
    </source>
</evidence>
<accession>A0A4Z1KXT2</accession>
<feature type="region of interest" description="Disordered" evidence="1">
    <location>
        <begin position="1"/>
        <end position="31"/>
    </location>
</feature>
<gene>
    <name evidence="2" type="ORF">BPOR_0112g00180</name>
</gene>
<evidence type="ECO:0000313" key="3">
    <source>
        <dbReference type="Proteomes" id="UP000297280"/>
    </source>
</evidence>
<organism evidence="2 3">
    <name type="scientific">Botrytis porri</name>
    <dbReference type="NCBI Taxonomy" id="87229"/>
    <lineage>
        <taxon>Eukaryota</taxon>
        <taxon>Fungi</taxon>
        <taxon>Dikarya</taxon>
        <taxon>Ascomycota</taxon>
        <taxon>Pezizomycotina</taxon>
        <taxon>Leotiomycetes</taxon>
        <taxon>Helotiales</taxon>
        <taxon>Sclerotiniaceae</taxon>
        <taxon>Botrytis</taxon>
    </lineage>
</organism>
<dbReference type="AlphaFoldDB" id="A0A4Z1KXT2"/>
<keyword evidence="3" id="KW-1185">Reference proteome</keyword>
<evidence type="ECO:0000313" key="2">
    <source>
        <dbReference type="EMBL" id="TGO89387.1"/>
    </source>
</evidence>
<name>A0A4Z1KXT2_9HELO</name>
<dbReference type="Proteomes" id="UP000297280">
    <property type="component" value="Unassembled WGS sequence"/>
</dbReference>
<reference evidence="2 3" key="1">
    <citation type="submission" date="2017-12" db="EMBL/GenBank/DDBJ databases">
        <title>Comparative genomics of Botrytis spp.</title>
        <authorList>
            <person name="Valero-Jimenez C.A."/>
            <person name="Tapia P."/>
            <person name="Veloso J."/>
            <person name="Silva-Moreno E."/>
            <person name="Staats M."/>
            <person name="Valdes J.H."/>
            <person name="Van Kan J.A.L."/>
        </authorList>
    </citation>
    <scope>NUCLEOTIDE SEQUENCE [LARGE SCALE GENOMIC DNA]</scope>
    <source>
        <strain evidence="2 3">MUCL3349</strain>
    </source>
</reference>
<dbReference type="EMBL" id="PQXO01000112">
    <property type="protein sequence ID" value="TGO89387.1"/>
    <property type="molecule type" value="Genomic_DNA"/>
</dbReference>
<sequence>MNNSIHDASRSKGSKDEKSSGSTTSRDTRIQNLLQKSWNNRLKTMRQVQKKDNAEDGKANGVQGVLADAAQMAVDTKKQSRKIVILG</sequence>
<feature type="compositionally biased region" description="Basic and acidic residues" evidence="1">
    <location>
        <begin position="7"/>
        <end position="19"/>
    </location>
</feature>
<comment type="caution">
    <text evidence="2">The sequence shown here is derived from an EMBL/GenBank/DDBJ whole genome shotgun (WGS) entry which is preliminary data.</text>
</comment>